<organism evidence="3">
    <name type="scientific">Brugia timori</name>
    <dbReference type="NCBI Taxonomy" id="42155"/>
    <lineage>
        <taxon>Eukaryota</taxon>
        <taxon>Metazoa</taxon>
        <taxon>Ecdysozoa</taxon>
        <taxon>Nematoda</taxon>
        <taxon>Chromadorea</taxon>
        <taxon>Rhabditida</taxon>
        <taxon>Spirurina</taxon>
        <taxon>Spiruromorpha</taxon>
        <taxon>Filarioidea</taxon>
        <taxon>Onchocercidae</taxon>
        <taxon>Brugia</taxon>
    </lineage>
</organism>
<dbReference type="WBParaSite" id="BTMF_0000336701-mRNA-1">
    <property type="protein sequence ID" value="BTMF_0000336701-mRNA-1"/>
    <property type="gene ID" value="BTMF_0000336701"/>
</dbReference>
<keyword evidence="2" id="KW-1185">Reference proteome</keyword>
<name>A0A0R3QAJ8_9BILA</name>
<evidence type="ECO:0000313" key="2">
    <source>
        <dbReference type="Proteomes" id="UP000280834"/>
    </source>
</evidence>
<reference evidence="1 2" key="2">
    <citation type="submission" date="2018-11" db="EMBL/GenBank/DDBJ databases">
        <authorList>
            <consortium name="Pathogen Informatics"/>
        </authorList>
    </citation>
    <scope>NUCLEOTIDE SEQUENCE [LARGE SCALE GENOMIC DNA]</scope>
</reference>
<evidence type="ECO:0000313" key="1">
    <source>
        <dbReference type="EMBL" id="VDO13093.1"/>
    </source>
</evidence>
<dbReference type="EMBL" id="UZAG01002268">
    <property type="protein sequence ID" value="VDO13093.1"/>
    <property type="molecule type" value="Genomic_DNA"/>
</dbReference>
<reference evidence="3" key="1">
    <citation type="submission" date="2017-02" db="UniProtKB">
        <authorList>
            <consortium name="WormBaseParasite"/>
        </authorList>
    </citation>
    <scope>IDENTIFICATION</scope>
</reference>
<dbReference type="Proteomes" id="UP000280834">
    <property type="component" value="Unassembled WGS sequence"/>
</dbReference>
<proteinExistence type="predicted"/>
<accession>A0A0R3QAJ8</accession>
<gene>
    <name evidence="1" type="ORF">BTMF_LOCUS2680</name>
</gene>
<evidence type="ECO:0000313" key="3">
    <source>
        <dbReference type="WBParaSite" id="BTMF_0000336701-mRNA-1"/>
    </source>
</evidence>
<protein>
    <submittedName>
        <fullName evidence="1 3">Uncharacterized protein</fullName>
    </submittedName>
</protein>
<sequence length="37" mass="4307">MAICFQGYKMDDLLTSYIKLFLNSNRSFARMSESEVP</sequence>
<dbReference type="AlphaFoldDB" id="A0A0R3QAJ8"/>